<dbReference type="InterPro" id="IPR043502">
    <property type="entry name" value="DNA/RNA_pol_sf"/>
</dbReference>
<dbReference type="InterPro" id="IPR001584">
    <property type="entry name" value="Integrase_cat-core"/>
</dbReference>
<reference evidence="3" key="1">
    <citation type="journal article" date="2005" name="Nature">
        <title>The map-based sequence of the rice genome.</title>
        <authorList>
            <consortium name="International rice genome sequencing project (IRGSP)"/>
            <person name="Matsumoto T."/>
            <person name="Wu J."/>
            <person name="Kanamori H."/>
            <person name="Katayose Y."/>
            <person name="Fujisawa M."/>
            <person name="Namiki N."/>
            <person name="Mizuno H."/>
            <person name="Yamamoto K."/>
            <person name="Antonio B.A."/>
            <person name="Baba T."/>
            <person name="Sakata K."/>
            <person name="Nagamura Y."/>
            <person name="Aoki H."/>
            <person name="Arikawa K."/>
            <person name="Arita K."/>
            <person name="Bito T."/>
            <person name="Chiden Y."/>
            <person name="Fujitsuka N."/>
            <person name="Fukunaka R."/>
            <person name="Hamada M."/>
            <person name="Harada C."/>
            <person name="Hayashi A."/>
            <person name="Hijishita S."/>
            <person name="Honda M."/>
            <person name="Hosokawa S."/>
            <person name="Ichikawa Y."/>
            <person name="Idonuma A."/>
            <person name="Iijima M."/>
            <person name="Ikeda M."/>
            <person name="Ikeno M."/>
            <person name="Ito K."/>
            <person name="Ito S."/>
            <person name="Ito T."/>
            <person name="Ito Y."/>
            <person name="Ito Y."/>
            <person name="Iwabuchi A."/>
            <person name="Kamiya K."/>
            <person name="Karasawa W."/>
            <person name="Kurita K."/>
            <person name="Katagiri S."/>
            <person name="Kikuta A."/>
            <person name="Kobayashi H."/>
            <person name="Kobayashi N."/>
            <person name="Machita K."/>
            <person name="Maehara T."/>
            <person name="Masukawa M."/>
            <person name="Mizubayashi T."/>
            <person name="Mukai Y."/>
            <person name="Nagasaki H."/>
            <person name="Nagata Y."/>
            <person name="Naito S."/>
            <person name="Nakashima M."/>
            <person name="Nakama Y."/>
            <person name="Nakamichi Y."/>
            <person name="Nakamura M."/>
            <person name="Meguro A."/>
            <person name="Negishi M."/>
            <person name="Ohta I."/>
            <person name="Ohta T."/>
            <person name="Okamoto M."/>
            <person name="Ono N."/>
            <person name="Saji S."/>
            <person name="Sakaguchi M."/>
            <person name="Sakai K."/>
            <person name="Shibata M."/>
            <person name="Shimokawa T."/>
            <person name="Song J."/>
            <person name="Takazaki Y."/>
            <person name="Terasawa K."/>
            <person name="Tsugane M."/>
            <person name="Tsuji K."/>
            <person name="Ueda S."/>
            <person name="Waki K."/>
            <person name="Yamagata H."/>
            <person name="Yamamoto M."/>
            <person name="Yamamoto S."/>
            <person name="Yamane H."/>
            <person name="Yoshiki S."/>
            <person name="Yoshihara R."/>
            <person name="Yukawa K."/>
            <person name="Zhong H."/>
            <person name="Yano M."/>
            <person name="Yuan Q."/>
            <person name="Ouyang S."/>
            <person name="Liu J."/>
            <person name="Jones K.M."/>
            <person name="Gansberger K."/>
            <person name="Moffat K."/>
            <person name="Hill J."/>
            <person name="Bera J."/>
            <person name="Fadrosh D."/>
            <person name="Jin S."/>
            <person name="Johri S."/>
            <person name="Kim M."/>
            <person name="Overton L."/>
            <person name="Reardon M."/>
            <person name="Tsitrin T."/>
            <person name="Vuong H."/>
            <person name="Weaver B."/>
            <person name="Ciecko A."/>
            <person name="Tallon L."/>
            <person name="Jackson J."/>
            <person name="Pai G."/>
            <person name="Aken S.V."/>
            <person name="Utterback T."/>
            <person name="Reidmuller S."/>
            <person name="Feldblyum T."/>
            <person name="Hsiao J."/>
            <person name="Zismann V."/>
            <person name="Iobst S."/>
            <person name="de Vazeille A.R."/>
            <person name="Buell C.R."/>
            <person name="Ying K."/>
            <person name="Li Y."/>
            <person name="Lu T."/>
            <person name="Huang Y."/>
            <person name="Zhao Q."/>
            <person name="Feng Q."/>
            <person name="Zhang L."/>
            <person name="Zhu J."/>
            <person name="Weng Q."/>
            <person name="Mu J."/>
            <person name="Lu Y."/>
            <person name="Fan D."/>
            <person name="Liu Y."/>
            <person name="Guan J."/>
            <person name="Zhang Y."/>
            <person name="Yu S."/>
            <person name="Liu X."/>
            <person name="Zhang Y."/>
            <person name="Hong G."/>
            <person name="Han B."/>
            <person name="Choisne N."/>
            <person name="Demange N."/>
            <person name="Orjeda G."/>
            <person name="Samain S."/>
            <person name="Cattolico L."/>
            <person name="Pelletier E."/>
            <person name="Couloux A."/>
            <person name="Segurens B."/>
            <person name="Wincker P."/>
            <person name="D'Hont A."/>
            <person name="Scarpelli C."/>
            <person name="Weissenbach J."/>
            <person name="Salanoubat M."/>
            <person name="Quetier F."/>
            <person name="Yu Y."/>
            <person name="Kim H.R."/>
            <person name="Rambo T."/>
            <person name="Currie J."/>
            <person name="Collura K."/>
            <person name="Luo M."/>
            <person name="Yang T."/>
            <person name="Ammiraju J.S.S."/>
            <person name="Engler F."/>
            <person name="Soderlund C."/>
            <person name="Wing R.A."/>
            <person name="Palmer L.E."/>
            <person name="de la Bastide M."/>
            <person name="Spiegel L."/>
            <person name="Nascimento L."/>
            <person name="Zutavern T."/>
            <person name="O'Shaughnessy A."/>
            <person name="Dike S."/>
            <person name="Dedhia N."/>
            <person name="Preston R."/>
            <person name="Balija V."/>
            <person name="McCombie W.R."/>
            <person name="Chow T."/>
            <person name="Chen H."/>
            <person name="Chung M."/>
            <person name="Chen C."/>
            <person name="Shaw J."/>
            <person name="Wu H."/>
            <person name="Hsiao K."/>
            <person name="Chao Y."/>
            <person name="Chu M."/>
            <person name="Cheng C."/>
            <person name="Hour A."/>
            <person name="Lee P."/>
            <person name="Lin S."/>
            <person name="Lin Y."/>
            <person name="Liou J."/>
            <person name="Liu S."/>
            <person name="Hsing Y."/>
            <person name="Raghuvanshi S."/>
            <person name="Mohanty A."/>
            <person name="Bharti A.K."/>
            <person name="Gaur A."/>
            <person name="Gupta V."/>
            <person name="Kumar D."/>
            <person name="Ravi V."/>
            <person name="Vij S."/>
            <person name="Kapur A."/>
            <person name="Khurana P."/>
            <person name="Khurana P."/>
            <person name="Khurana J.P."/>
            <person name="Tyagi A.K."/>
            <person name="Gaikwad K."/>
            <person name="Singh A."/>
            <person name="Dalal V."/>
            <person name="Srivastava S."/>
            <person name="Dixit A."/>
            <person name="Pal A.K."/>
            <person name="Ghazi I.A."/>
            <person name="Yadav M."/>
            <person name="Pandit A."/>
            <person name="Bhargava A."/>
            <person name="Sureshbabu K."/>
            <person name="Batra K."/>
            <person name="Sharma T.R."/>
            <person name="Mohapatra T."/>
            <person name="Singh N.K."/>
            <person name="Messing J."/>
            <person name="Nelson A.B."/>
            <person name="Fuks G."/>
            <person name="Kavchok S."/>
            <person name="Keizer G."/>
            <person name="Linton E."/>
            <person name="Llaca V."/>
            <person name="Song R."/>
            <person name="Tanyolac B."/>
            <person name="Young S."/>
            <person name="Ho-Il K."/>
            <person name="Hahn J.H."/>
            <person name="Sangsakoo G."/>
            <person name="Vanavichit A."/>
            <person name="de Mattos Luiz.A.T."/>
            <person name="Zimmer P.D."/>
            <person name="Malone G."/>
            <person name="Dellagostin O."/>
            <person name="de Oliveira A.C."/>
            <person name="Bevan M."/>
            <person name="Bancroft I."/>
            <person name="Minx P."/>
            <person name="Cordum H."/>
            <person name="Wilson R."/>
            <person name="Cheng Z."/>
            <person name="Jin W."/>
            <person name="Jiang J."/>
            <person name="Leong S.A."/>
            <person name="Iwama H."/>
            <person name="Gojobori T."/>
            <person name="Itoh T."/>
            <person name="Niimura Y."/>
            <person name="Fujii Y."/>
            <person name="Habara T."/>
            <person name="Sakai H."/>
            <person name="Sato Y."/>
            <person name="Wilson G."/>
            <person name="Kumar K."/>
            <person name="McCouch S."/>
            <person name="Juretic N."/>
            <person name="Hoen D."/>
            <person name="Wright S."/>
            <person name="Bruskiewich R."/>
            <person name="Bureau T."/>
            <person name="Miyao A."/>
            <person name="Hirochika H."/>
            <person name="Nishikawa T."/>
            <person name="Kadowaki K."/>
            <person name="Sugiura M."/>
            <person name="Burr B."/>
            <person name="Sasaki T."/>
        </authorList>
    </citation>
    <scope>NUCLEOTIDE SEQUENCE [LARGE SCALE GENOMIC DNA]</scope>
    <source>
        <strain evidence="3">cv. Nipponbare</strain>
    </source>
</reference>
<organism evidence="2 3">
    <name type="scientific">Oryza sativa subsp. japonica</name>
    <name type="common">Rice</name>
    <dbReference type="NCBI Taxonomy" id="39947"/>
    <lineage>
        <taxon>Eukaryota</taxon>
        <taxon>Viridiplantae</taxon>
        <taxon>Streptophyta</taxon>
        <taxon>Embryophyta</taxon>
        <taxon>Tracheophyta</taxon>
        <taxon>Spermatophyta</taxon>
        <taxon>Magnoliopsida</taxon>
        <taxon>Liliopsida</taxon>
        <taxon>Poales</taxon>
        <taxon>Poaceae</taxon>
        <taxon>BOP clade</taxon>
        <taxon>Oryzoideae</taxon>
        <taxon>Oryzeae</taxon>
        <taxon>Oryzinae</taxon>
        <taxon>Oryza</taxon>
        <taxon>Oryza sativa</taxon>
    </lineage>
</organism>
<dbReference type="InterPro" id="IPR013103">
    <property type="entry name" value="RVT_2"/>
</dbReference>
<protein>
    <submittedName>
        <fullName evidence="2">OSJNBa0019K04.23 protein</fullName>
    </submittedName>
</protein>
<proteinExistence type="predicted"/>
<reference evidence="3" key="2">
    <citation type="journal article" date="2008" name="Nucleic Acids Res.">
        <title>The rice annotation project database (RAP-DB): 2008 update.</title>
        <authorList>
            <consortium name="The rice annotation project (RAP)"/>
        </authorList>
    </citation>
    <scope>GENOME REANNOTATION</scope>
    <source>
        <strain evidence="3">cv. Nipponbare</strain>
    </source>
</reference>
<dbReference type="GO" id="GO:0015074">
    <property type="term" value="P:DNA integration"/>
    <property type="evidence" value="ECO:0007669"/>
    <property type="project" value="InterPro"/>
</dbReference>
<dbReference type="AlphaFoldDB" id="Q7XTX5"/>
<dbReference type="PANTHER" id="PTHR11439">
    <property type="entry name" value="GAG-POL-RELATED RETROTRANSPOSON"/>
    <property type="match status" value="1"/>
</dbReference>
<feature type="domain" description="Integrase catalytic" evidence="1">
    <location>
        <begin position="1"/>
        <end position="104"/>
    </location>
</feature>
<dbReference type="Pfam" id="PF25597">
    <property type="entry name" value="SH3_retrovirus"/>
    <property type="match status" value="1"/>
</dbReference>
<evidence type="ECO:0000313" key="2">
    <source>
        <dbReference type="EMBL" id="CAD41676.1"/>
    </source>
</evidence>
<dbReference type="PROSITE" id="PS50994">
    <property type="entry name" value="INTEGRASE"/>
    <property type="match status" value="1"/>
</dbReference>
<dbReference type="Pfam" id="PF07727">
    <property type="entry name" value="RVT_2"/>
    <property type="match status" value="1"/>
</dbReference>
<dbReference type="InterPro" id="IPR012337">
    <property type="entry name" value="RNaseH-like_sf"/>
</dbReference>
<dbReference type="InterPro" id="IPR036397">
    <property type="entry name" value="RNaseH_sf"/>
</dbReference>
<sequence length="507" mass="57558">MAYISIGEGAKRQWWRIQEHSSEEFLDEEGIKHEFSAPYDPPQNGIVERKNQTLIEAARAMLDEYKTSDVFWAKAVSTACHAINRFYLHKILKKTSYELLSGKKPNVSYFRVFGSKCFILSKRSRSSKFSPKVDEGFLLGYESNAYAYRVFNKTSGIVEVTRDVTFDESNGSQGEQVVVHVVGDVDPSQAIGPEVPGYPVRNLRTSDSEDVPTAVEDALGDPDWEMAMQEELNNFTRNQVWTSWAPSRFFATRKKNMGWLLFQMDVKSAFLNGPISELVYVEQPPGFEDPKLPNHVYKLHKALYGLKQAPRAWFEMSMMGELTFFLGLQVKQAQEGIFISQTKYVKDILKKFGMEDAKPIKTPIPTNGHLDLDDNGKSVDQKVYRSMIGSLLYLCASRPDIMLSVCMCAHFQAEPKECHLIAVKRILRYLVHTPNLGLWYPKDCDFELFGYSDSDYAGCKVDRKSTIGTCQFLPLFLGPLRSKIPLPYPPPKPNMLPLVLVVPNSFG</sequence>
<dbReference type="SUPFAM" id="SSF53098">
    <property type="entry name" value="Ribonuclease H-like"/>
    <property type="match status" value="1"/>
</dbReference>
<dbReference type="GO" id="GO:0003676">
    <property type="term" value="F:nucleic acid binding"/>
    <property type="evidence" value="ECO:0007669"/>
    <property type="project" value="InterPro"/>
</dbReference>
<dbReference type="InterPro" id="IPR057670">
    <property type="entry name" value="SH3_retrovirus"/>
</dbReference>
<dbReference type="Gene3D" id="3.30.420.10">
    <property type="entry name" value="Ribonuclease H-like superfamily/Ribonuclease H"/>
    <property type="match status" value="1"/>
</dbReference>
<evidence type="ECO:0000259" key="1">
    <source>
        <dbReference type="PROSITE" id="PS50994"/>
    </source>
</evidence>
<dbReference type="Proteomes" id="UP000000763">
    <property type="component" value="Chromosome 4"/>
</dbReference>
<dbReference type="EMBL" id="AL606640">
    <property type="protein sequence ID" value="CAD41676.1"/>
    <property type="molecule type" value="Genomic_DNA"/>
</dbReference>
<name>Q7XTX5_ORYSJ</name>
<dbReference type="SUPFAM" id="SSF56672">
    <property type="entry name" value="DNA/RNA polymerases"/>
    <property type="match status" value="1"/>
</dbReference>
<evidence type="ECO:0000313" key="3">
    <source>
        <dbReference type="Proteomes" id="UP000000763"/>
    </source>
</evidence>
<dbReference type="PANTHER" id="PTHR11439:SF483">
    <property type="entry name" value="PEPTIDE SYNTHASE GLIP-LIKE, PUTATIVE (AFU_ORTHOLOGUE AFUA_3G12920)-RELATED"/>
    <property type="match status" value="1"/>
</dbReference>
<accession>Q7XTX5</accession>
<gene>
    <name evidence="2" type="primary">OSJNBa0019K04.23</name>
</gene>